<dbReference type="Pfam" id="PF00128">
    <property type="entry name" value="Alpha-amylase"/>
    <property type="match status" value="1"/>
</dbReference>
<dbReference type="Gene3D" id="2.60.40.1190">
    <property type="match status" value="1"/>
</dbReference>
<evidence type="ECO:0000259" key="4">
    <source>
        <dbReference type="SMART" id="SM00642"/>
    </source>
</evidence>
<dbReference type="GO" id="GO:0005975">
    <property type="term" value="P:carbohydrate metabolic process"/>
    <property type="evidence" value="ECO:0007669"/>
    <property type="project" value="InterPro"/>
</dbReference>
<dbReference type="RefSeq" id="WP_109604603.1">
    <property type="nucleotide sequence ID" value="NZ_QGGI01000007.1"/>
</dbReference>
<dbReference type="AlphaFoldDB" id="A0AA45HIV0"/>
<feature type="domain" description="Glycosyl hydrolase family 13 catalytic" evidence="4">
    <location>
        <begin position="38"/>
        <end position="434"/>
    </location>
</feature>
<dbReference type="PANTHER" id="PTHR10357">
    <property type="entry name" value="ALPHA-AMYLASE FAMILY MEMBER"/>
    <property type="match status" value="1"/>
</dbReference>
<evidence type="ECO:0000256" key="2">
    <source>
        <dbReference type="ARBA" id="ARBA00022723"/>
    </source>
</evidence>
<dbReference type="EMBL" id="QGGI01000007">
    <property type="protein sequence ID" value="PWJ95063.1"/>
    <property type="molecule type" value="Genomic_DNA"/>
</dbReference>
<organism evidence="5 6">
    <name type="scientific">Oceanotoga teriensis</name>
    <dbReference type="NCBI Taxonomy" id="515440"/>
    <lineage>
        <taxon>Bacteria</taxon>
        <taxon>Thermotogati</taxon>
        <taxon>Thermotogota</taxon>
        <taxon>Thermotogae</taxon>
        <taxon>Petrotogales</taxon>
        <taxon>Petrotogaceae</taxon>
        <taxon>Oceanotoga</taxon>
    </lineage>
</organism>
<dbReference type="Proteomes" id="UP000245921">
    <property type="component" value="Unassembled WGS sequence"/>
</dbReference>
<dbReference type="SUPFAM" id="SSF49344">
    <property type="entry name" value="CBD9-like"/>
    <property type="match status" value="1"/>
</dbReference>
<keyword evidence="2" id="KW-0479">Metal-binding</keyword>
<reference evidence="5 6" key="1">
    <citation type="submission" date="2018-05" db="EMBL/GenBank/DDBJ databases">
        <title>Genomic Encyclopedia of Type Strains, Phase IV (KMG-IV): sequencing the most valuable type-strain genomes for metagenomic binning, comparative biology and taxonomic classification.</title>
        <authorList>
            <person name="Goeker M."/>
        </authorList>
    </citation>
    <scope>NUCLEOTIDE SEQUENCE [LARGE SCALE GENOMIC DNA]</scope>
    <source>
        <strain evidence="5 6">DSM 24906</strain>
    </source>
</reference>
<evidence type="ECO:0000313" key="6">
    <source>
        <dbReference type="Proteomes" id="UP000245921"/>
    </source>
</evidence>
<dbReference type="GO" id="GO:0046872">
    <property type="term" value="F:metal ion binding"/>
    <property type="evidence" value="ECO:0007669"/>
    <property type="project" value="UniProtKB-KW"/>
</dbReference>
<comment type="cofactor">
    <cofactor evidence="1">
        <name>Ca(2+)</name>
        <dbReference type="ChEBI" id="CHEBI:29108"/>
    </cofactor>
</comment>
<sequence length="840" mass="97161">MLNRFRVFLIISVLFLLSVITFSSTMESPDWSKNSIYFIMIDRFENGDNQNDVQTDSAIEYGKTNDKFNGGDIQGIIDRLDYIQGMGFNTIWITPPIANQWWDGEVNYGGYHGYWARNFKDIDEHFGDLNLYRKLVDEVHKRGMYIVQDIVANHTGNFFVYKDGKYMKNEKSVPSGPDSYPFNQNDYNDLKQRELNVYHWPSEIDPSNVYDSEFSQLDDLNTENPLVRRALKDAYNFWIEDLGVDGYRIDTAIYVPMDYWNDFFNGEDNIYDKARDVGKSDFFTYGEAWLTPDPYDNSAELKIKDYIDNGFKSMLDFPLYTDMSRVFREGKPTDFLAFRLLERQKQYDPSRMVTFIDNHDMARFYSTSDISSLKQALSLIYTIPGVPTLYYGTEQLFIETRATMFKDGFASGDKDNFNSDSPIYNMIRDLNKLRVENEVFRKGKIDILYSEKNGPGALAYTLTYESERYLVLLNTAQNRKYALGIDLDVEDGTKLSPVYILNLNDKDIVYERPLNILLNNKSFGVYKITDEIAKVKKSDLNVIINNLEDKTEFSNDFIIEGIANNAKQVKIIVDGNEKEYKSVDLNKKMNESFKVSIKLDDFTPGDHTIIVKAYGRIPIYTSYSELYRVNFDIPVKNLAEISDEIGDDNGFNGNYSYPLDSTYSNQNDITKVSINQIGKMMRLNIGMKEITDGWNPSNGFDHLVFMIYFDDPNKIGQKVLPKQDGFMPENKDWDYMIYATGWMSSAHRSLNSSEDNRGEVITPTPDIVVDKQNNEITFLIPLSLFETDNVDNWNVYITTWDYDGIEAVLRNVDLNPEIWTYGGAEKGSPRIMDDILINLK</sequence>
<keyword evidence="3" id="KW-0732">Signal</keyword>
<dbReference type="GO" id="GO:0016798">
    <property type="term" value="F:hydrolase activity, acting on glycosyl bonds"/>
    <property type="evidence" value="ECO:0007669"/>
    <property type="project" value="UniProtKB-KW"/>
</dbReference>
<gene>
    <name evidence="5" type="ORF">C7380_10718</name>
</gene>
<dbReference type="SMART" id="SM00642">
    <property type="entry name" value="Aamy"/>
    <property type="match status" value="1"/>
</dbReference>
<keyword evidence="5" id="KW-0378">Hydrolase</keyword>
<dbReference type="InterPro" id="IPR017853">
    <property type="entry name" value="GH"/>
</dbReference>
<keyword evidence="5" id="KW-0326">Glycosidase</keyword>
<dbReference type="SUPFAM" id="SSF51445">
    <property type="entry name" value="(Trans)glycosidases"/>
    <property type="match status" value="1"/>
</dbReference>
<dbReference type="InterPro" id="IPR019248">
    <property type="entry name" value="Glucodextran_C"/>
</dbReference>
<proteinExistence type="predicted"/>
<evidence type="ECO:0000256" key="3">
    <source>
        <dbReference type="ARBA" id="ARBA00022729"/>
    </source>
</evidence>
<name>A0AA45HIV0_9BACT</name>
<protein>
    <submittedName>
        <fullName evidence="5">Glycosidase</fullName>
    </submittedName>
</protein>
<dbReference type="Pfam" id="PF09985">
    <property type="entry name" value="Glucodextran_C"/>
    <property type="match status" value="1"/>
</dbReference>
<dbReference type="InterPro" id="IPR006047">
    <property type="entry name" value="GH13_cat_dom"/>
</dbReference>
<evidence type="ECO:0000313" key="5">
    <source>
        <dbReference type="EMBL" id="PWJ95063.1"/>
    </source>
</evidence>
<keyword evidence="6" id="KW-1185">Reference proteome</keyword>
<evidence type="ECO:0000256" key="1">
    <source>
        <dbReference type="ARBA" id="ARBA00001913"/>
    </source>
</evidence>
<dbReference type="PANTHER" id="PTHR10357:SF215">
    <property type="entry name" value="ALPHA-AMYLASE 1"/>
    <property type="match status" value="1"/>
</dbReference>
<comment type="caution">
    <text evidence="5">The sequence shown here is derived from an EMBL/GenBank/DDBJ whole genome shotgun (WGS) entry which is preliminary data.</text>
</comment>
<dbReference type="Gene3D" id="3.20.20.80">
    <property type="entry name" value="Glycosidases"/>
    <property type="match status" value="1"/>
</dbReference>
<accession>A0AA45HIV0</accession>